<evidence type="ECO:0000313" key="2">
    <source>
        <dbReference type="Proteomes" id="UP000288805"/>
    </source>
</evidence>
<accession>A0A438CJ40</accession>
<gene>
    <name evidence="1" type="ORF">CK203_099556</name>
</gene>
<protein>
    <submittedName>
        <fullName evidence="1">Uncharacterized protein</fullName>
    </submittedName>
</protein>
<organism evidence="1 2">
    <name type="scientific">Vitis vinifera</name>
    <name type="common">Grape</name>
    <dbReference type="NCBI Taxonomy" id="29760"/>
    <lineage>
        <taxon>Eukaryota</taxon>
        <taxon>Viridiplantae</taxon>
        <taxon>Streptophyta</taxon>
        <taxon>Embryophyta</taxon>
        <taxon>Tracheophyta</taxon>
        <taxon>Spermatophyta</taxon>
        <taxon>Magnoliopsida</taxon>
        <taxon>eudicotyledons</taxon>
        <taxon>Gunneridae</taxon>
        <taxon>Pentapetalae</taxon>
        <taxon>rosids</taxon>
        <taxon>Vitales</taxon>
        <taxon>Vitaceae</taxon>
        <taxon>Viteae</taxon>
        <taxon>Vitis</taxon>
    </lineage>
</organism>
<dbReference type="AlphaFoldDB" id="A0A438CJ40"/>
<sequence length="80" mass="8933">MATKSSALELLYRFLHNHDKIGNREFQGQVGSLEDEIVLLKRAVLQGTSSTLEPIPTKVRVLKPKPFGGARNAKDLENFL</sequence>
<name>A0A438CJ40_VITVI</name>
<comment type="caution">
    <text evidence="1">The sequence shown here is derived from an EMBL/GenBank/DDBJ whole genome shotgun (WGS) entry which is preliminary data.</text>
</comment>
<dbReference type="Proteomes" id="UP000288805">
    <property type="component" value="Unassembled WGS sequence"/>
</dbReference>
<reference evidence="1 2" key="1">
    <citation type="journal article" date="2018" name="PLoS Genet.">
        <title>Population sequencing reveals clonal diversity and ancestral inbreeding in the grapevine cultivar Chardonnay.</title>
        <authorList>
            <person name="Roach M.J."/>
            <person name="Johnson D.L."/>
            <person name="Bohlmann J."/>
            <person name="van Vuuren H.J."/>
            <person name="Jones S.J."/>
            <person name="Pretorius I.S."/>
            <person name="Schmidt S.A."/>
            <person name="Borneman A.R."/>
        </authorList>
    </citation>
    <scope>NUCLEOTIDE SEQUENCE [LARGE SCALE GENOMIC DNA]</scope>
    <source>
        <strain evidence="2">cv. Chardonnay</strain>
        <tissue evidence="1">Leaf</tissue>
    </source>
</reference>
<dbReference type="EMBL" id="QGNW01002203">
    <property type="protein sequence ID" value="RVW23189.1"/>
    <property type="molecule type" value="Genomic_DNA"/>
</dbReference>
<proteinExistence type="predicted"/>
<evidence type="ECO:0000313" key="1">
    <source>
        <dbReference type="EMBL" id="RVW23189.1"/>
    </source>
</evidence>